<protein>
    <submittedName>
        <fullName evidence="4">Uncharacterized protein</fullName>
    </submittedName>
</protein>
<reference evidence="4" key="1">
    <citation type="submission" date="2022-11" db="UniProtKB">
        <authorList>
            <consortium name="WormBaseParasite"/>
        </authorList>
    </citation>
    <scope>IDENTIFICATION</scope>
</reference>
<dbReference type="Proteomes" id="UP000887566">
    <property type="component" value="Unplaced"/>
</dbReference>
<evidence type="ECO:0000256" key="1">
    <source>
        <dbReference type="SAM" id="MobiDB-lite"/>
    </source>
</evidence>
<name>A0A914V2E9_9BILA</name>
<feature type="compositionally biased region" description="Low complexity" evidence="1">
    <location>
        <begin position="79"/>
        <end position="88"/>
    </location>
</feature>
<keyword evidence="2" id="KW-0472">Membrane</keyword>
<keyword evidence="3" id="KW-1185">Reference proteome</keyword>
<proteinExistence type="predicted"/>
<feature type="transmembrane region" description="Helical" evidence="2">
    <location>
        <begin position="47"/>
        <end position="68"/>
    </location>
</feature>
<keyword evidence="2" id="KW-1133">Transmembrane helix</keyword>
<evidence type="ECO:0000313" key="3">
    <source>
        <dbReference type="Proteomes" id="UP000887566"/>
    </source>
</evidence>
<organism evidence="3 4">
    <name type="scientific">Plectus sambesii</name>
    <dbReference type="NCBI Taxonomy" id="2011161"/>
    <lineage>
        <taxon>Eukaryota</taxon>
        <taxon>Metazoa</taxon>
        <taxon>Ecdysozoa</taxon>
        <taxon>Nematoda</taxon>
        <taxon>Chromadorea</taxon>
        <taxon>Plectida</taxon>
        <taxon>Plectina</taxon>
        <taxon>Plectoidea</taxon>
        <taxon>Plectidae</taxon>
        <taxon>Plectus</taxon>
    </lineage>
</organism>
<feature type="region of interest" description="Disordered" evidence="1">
    <location>
        <begin position="77"/>
        <end position="100"/>
    </location>
</feature>
<dbReference type="AlphaFoldDB" id="A0A914V2E9"/>
<sequence length="100" mass="11006">MDGEFEPLSTRLRRLILPTKITLIVCLLDAVAVSLVCLLSSADLFLFAHLLAIVLSTSITTTLLVMYLQRVFHKDNHRPPLTSTSSASPLPPKTVINFTS</sequence>
<evidence type="ECO:0000313" key="4">
    <source>
        <dbReference type="WBParaSite" id="PSAMB.scaffold1474size31062.g13342.t1"/>
    </source>
</evidence>
<dbReference type="WBParaSite" id="PSAMB.scaffold1474size31062.g13342.t1">
    <property type="protein sequence ID" value="PSAMB.scaffold1474size31062.g13342.t1"/>
    <property type="gene ID" value="PSAMB.scaffold1474size31062.g13342"/>
</dbReference>
<keyword evidence="2" id="KW-0812">Transmembrane</keyword>
<evidence type="ECO:0000256" key="2">
    <source>
        <dbReference type="SAM" id="Phobius"/>
    </source>
</evidence>
<feature type="transmembrane region" description="Helical" evidence="2">
    <location>
        <begin position="21"/>
        <end position="41"/>
    </location>
</feature>
<accession>A0A914V2E9</accession>